<name>M8E6C7_9BACL</name>
<dbReference type="PANTHER" id="PTHR30290">
    <property type="entry name" value="PERIPLASMIC BINDING COMPONENT OF ABC TRANSPORTER"/>
    <property type="match status" value="1"/>
</dbReference>
<accession>M8E6C7</accession>
<dbReference type="PANTHER" id="PTHR30290:SF72">
    <property type="entry name" value="HTH-TYPE TRANSCRIPTIONAL REGULATOR SGRR"/>
    <property type="match status" value="1"/>
</dbReference>
<dbReference type="Proteomes" id="UP000012081">
    <property type="component" value="Unassembled WGS sequence"/>
</dbReference>
<dbReference type="RefSeq" id="WP_003386656.1">
    <property type="nucleotide sequence ID" value="NZ_APBN01000001.1"/>
</dbReference>
<dbReference type="InterPro" id="IPR000914">
    <property type="entry name" value="SBP_5_dom"/>
</dbReference>
<dbReference type="Gene3D" id="3.10.105.10">
    <property type="entry name" value="Dipeptide-binding Protein, Domain 3"/>
    <property type="match status" value="1"/>
</dbReference>
<gene>
    <name evidence="4" type="ORF">I532_04415</name>
</gene>
<evidence type="ECO:0000256" key="1">
    <source>
        <dbReference type="ARBA" id="ARBA00023125"/>
    </source>
</evidence>
<sequence>MLLFEHYHRLYSFFREQGVSRPISISLEQVASHLCCTKRNAATTVKKLQQRGWIDWRPGRGRGNQSTLTFRLQPGDVVLSLAQEMILRGDIRDGQELVALHQDEWEGLEEAFGRWMDSQFGLHVQKSHGKRLDMLRLFASRPQPILDPARLLMRSEANLVRHVFDGLVRFDPAYKTIDPGISFYWEVDNGGTAYTFYLRKGVRFHHGRALTAEDVRYSLLRLGKQASPHRWITRSIRQVEVIDSYVVKVMLHRPDFLFLHALSKEYAAIVPEDYTERMGEEFGRMPAGTGPFRIVRNDDSMLVMEAFEPYFGGRPFLDRIELWQVPERETAPELGQADIPRILYAPGEAGVDGETMRADWQTVYRIEQCFQYLACNAGKPGPLQDDSLREALDLIIDRPAMLAELGGDRQPAVHWSGSQVKPPEIERPREERIQQLLRQSGYRGETLSLFTMPEYDHVEDAEWLQKRLGRYGIKLAIHYVEPEVLASQQMRGADLILDSANMDEREHLSLLEFLFDDSAALSHFLSPGFADEVMERVERGCAAADEEQITQKMQELMKWIASQRLFLPLYSNRIEAMADSRLGGISLGAYGWPDLCRIVVRT</sequence>
<dbReference type="EMBL" id="APBN01000001">
    <property type="protein sequence ID" value="EMT54821.1"/>
    <property type="molecule type" value="Genomic_DNA"/>
</dbReference>
<dbReference type="InterPro" id="IPR039424">
    <property type="entry name" value="SBP_5"/>
</dbReference>
<keyword evidence="5" id="KW-1185">Reference proteome</keyword>
<dbReference type="OrthoDB" id="5894719at2"/>
<dbReference type="GO" id="GO:0015833">
    <property type="term" value="P:peptide transport"/>
    <property type="evidence" value="ECO:0007669"/>
    <property type="project" value="TreeGrafter"/>
</dbReference>
<dbReference type="Pfam" id="PF12793">
    <property type="entry name" value="SgrR_N"/>
    <property type="match status" value="1"/>
</dbReference>
<organism evidence="4 5">
    <name type="scientific">Brevibacillus borstelensis AK1</name>
    <dbReference type="NCBI Taxonomy" id="1300222"/>
    <lineage>
        <taxon>Bacteria</taxon>
        <taxon>Bacillati</taxon>
        <taxon>Bacillota</taxon>
        <taxon>Bacilli</taxon>
        <taxon>Bacillales</taxon>
        <taxon>Paenibacillaceae</taxon>
        <taxon>Brevibacillus</taxon>
    </lineage>
</organism>
<keyword evidence="1" id="KW-0238">DNA-binding</keyword>
<evidence type="ECO:0000313" key="4">
    <source>
        <dbReference type="EMBL" id="EMT54821.1"/>
    </source>
</evidence>
<evidence type="ECO:0000259" key="2">
    <source>
        <dbReference type="Pfam" id="PF00496"/>
    </source>
</evidence>
<evidence type="ECO:0000259" key="3">
    <source>
        <dbReference type="Pfam" id="PF12793"/>
    </source>
</evidence>
<dbReference type="CDD" id="cd08507">
    <property type="entry name" value="PBP2_SgrR_like"/>
    <property type="match status" value="1"/>
</dbReference>
<dbReference type="GO" id="GO:1904680">
    <property type="term" value="F:peptide transmembrane transporter activity"/>
    <property type="evidence" value="ECO:0007669"/>
    <property type="project" value="TreeGrafter"/>
</dbReference>
<dbReference type="PATRIC" id="fig|1300222.3.peg.913"/>
<protein>
    <submittedName>
        <fullName evidence="4">ABC transporter substrate-binding protein</fullName>
    </submittedName>
</protein>
<dbReference type="STRING" id="1300222.I532_04415"/>
<reference evidence="4 5" key="1">
    <citation type="submission" date="2013-03" db="EMBL/GenBank/DDBJ databases">
        <title>Assembly of a new bacterial strain Brevibacillus borstelensis AK1.</title>
        <authorList>
            <person name="Rajan I."/>
            <person name="PoliReddy D."/>
            <person name="Sugumar T."/>
            <person name="Rathinam K."/>
            <person name="Alqarawi S."/>
            <person name="Khalil A.B."/>
            <person name="Sivakumar N."/>
        </authorList>
    </citation>
    <scope>NUCLEOTIDE SEQUENCE [LARGE SCALE GENOMIC DNA]</scope>
    <source>
        <strain evidence="4 5">AK1</strain>
    </source>
</reference>
<dbReference type="GO" id="GO:0003677">
    <property type="term" value="F:DNA binding"/>
    <property type="evidence" value="ECO:0007669"/>
    <property type="project" value="UniProtKB-KW"/>
</dbReference>
<evidence type="ECO:0000313" key="5">
    <source>
        <dbReference type="Proteomes" id="UP000012081"/>
    </source>
</evidence>
<dbReference type="AlphaFoldDB" id="M8E6C7"/>
<dbReference type="InterPro" id="IPR025370">
    <property type="entry name" value="SgrR_HTH_N"/>
</dbReference>
<feature type="domain" description="Transcriptional regulator SgrR N-terminal HTH" evidence="3">
    <location>
        <begin position="5"/>
        <end position="105"/>
    </location>
</feature>
<dbReference type="Gene3D" id="3.40.190.10">
    <property type="entry name" value="Periplasmic binding protein-like II"/>
    <property type="match status" value="1"/>
</dbReference>
<dbReference type="SUPFAM" id="SSF53850">
    <property type="entry name" value="Periplasmic binding protein-like II"/>
    <property type="match status" value="1"/>
</dbReference>
<dbReference type="Pfam" id="PF00496">
    <property type="entry name" value="SBP_bac_5"/>
    <property type="match status" value="1"/>
</dbReference>
<feature type="domain" description="Solute-binding protein family 5" evidence="2">
    <location>
        <begin position="184"/>
        <end position="516"/>
    </location>
</feature>
<comment type="caution">
    <text evidence="4">The sequence shown here is derived from an EMBL/GenBank/DDBJ whole genome shotgun (WGS) entry which is preliminary data.</text>
</comment>
<proteinExistence type="predicted"/>